<proteinExistence type="predicted"/>
<protein>
    <submittedName>
        <fullName evidence="1">Uncharacterized protein</fullName>
    </submittedName>
</protein>
<dbReference type="EMBL" id="FWDM01000018">
    <property type="protein sequence ID" value="SLM12498.1"/>
    <property type="molecule type" value="Genomic_DNA"/>
</dbReference>
<organism evidence="1">
    <name type="scientific">uncultured spirochete</name>
    <dbReference type="NCBI Taxonomy" id="156406"/>
    <lineage>
        <taxon>Bacteria</taxon>
        <taxon>Pseudomonadati</taxon>
        <taxon>Spirochaetota</taxon>
        <taxon>Spirochaetia</taxon>
        <taxon>Spirochaetales</taxon>
        <taxon>environmental samples</taxon>
    </lineage>
</organism>
<accession>A0A3P3XI46</accession>
<reference evidence="1" key="1">
    <citation type="submission" date="2017-02" db="EMBL/GenBank/DDBJ databases">
        <authorList>
            <person name="Regsiter A."/>
            <person name="William W."/>
        </authorList>
    </citation>
    <scope>NUCLEOTIDE SEQUENCE</scope>
    <source>
        <strain evidence="1">Bib</strain>
    </source>
</reference>
<sequence>MRGLVEDSVRTGDGNFLIDTGNDNLATLSEYLRLNIFERWCVSRTSLPFS</sequence>
<dbReference type="AlphaFoldDB" id="A0A3P3XI46"/>
<evidence type="ECO:0000313" key="1">
    <source>
        <dbReference type="EMBL" id="SLM12498.1"/>
    </source>
</evidence>
<gene>
    <name evidence="1" type="ORF">SPIROBIBN47_250065</name>
</gene>
<name>A0A3P3XI46_9SPIR</name>